<dbReference type="AlphaFoldDB" id="A0A2S5TJG2"/>
<sequence length="100" mass="10973">MRRIVLLSGLLLGACVQLSACAQTMNPSEAAVPVPGKVSDLDAFGRFIASRPTPEQFRARYPDVKLVLPGDIATKEFRHDNSRYFADTDSEGRITGGRFM</sequence>
<keyword evidence="1" id="KW-0732">Signal</keyword>
<evidence type="ECO:0000256" key="1">
    <source>
        <dbReference type="SAM" id="SignalP"/>
    </source>
</evidence>
<name>A0A2S5TJG2_9GAMM</name>
<evidence type="ECO:0000313" key="3">
    <source>
        <dbReference type="Proteomes" id="UP000238220"/>
    </source>
</evidence>
<protein>
    <submittedName>
        <fullName evidence="2">Uncharacterized protein</fullName>
    </submittedName>
</protein>
<feature type="signal peptide" evidence="1">
    <location>
        <begin position="1"/>
        <end position="22"/>
    </location>
</feature>
<gene>
    <name evidence="2" type="ORF">C3942_05320</name>
</gene>
<dbReference type="EMBL" id="PSNW01000002">
    <property type="protein sequence ID" value="PPE75097.1"/>
    <property type="molecule type" value="Genomic_DNA"/>
</dbReference>
<organism evidence="2 3">
    <name type="scientific">Solimonas fluminis</name>
    <dbReference type="NCBI Taxonomy" id="2086571"/>
    <lineage>
        <taxon>Bacteria</taxon>
        <taxon>Pseudomonadati</taxon>
        <taxon>Pseudomonadota</taxon>
        <taxon>Gammaproteobacteria</taxon>
        <taxon>Nevskiales</taxon>
        <taxon>Nevskiaceae</taxon>
        <taxon>Solimonas</taxon>
    </lineage>
</organism>
<accession>A0A2S5TJG2</accession>
<dbReference type="PROSITE" id="PS51257">
    <property type="entry name" value="PROKAR_LIPOPROTEIN"/>
    <property type="match status" value="1"/>
</dbReference>
<proteinExistence type="predicted"/>
<keyword evidence="3" id="KW-1185">Reference proteome</keyword>
<evidence type="ECO:0000313" key="2">
    <source>
        <dbReference type="EMBL" id="PPE75097.1"/>
    </source>
</evidence>
<dbReference type="OrthoDB" id="5959722at2"/>
<dbReference type="Proteomes" id="UP000238220">
    <property type="component" value="Unassembled WGS sequence"/>
</dbReference>
<feature type="chain" id="PRO_5015679368" evidence="1">
    <location>
        <begin position="23"/>
        <end position="100"/>
    </location>
</feature>
<comment type="caution">
    <text evidence="2">The sequence shown here is derived from an EMBL/GenBank/DDBJ whole genome shotgun (WGS) entry which is preliminary data.</text>
</comment>
<reference evidence="2 3" key="1">
    <citation type="submission" date="2018-02" db="EMBL/GenBank/DDBJ databases">
        <title>Genome sequencing of Solimonas sp. HR-BB.</title>
        <authorList>
            <person name="Lee Y."/>
            <person name="Jeon C.O."/>
        </authorList>
    </citation>
    <scope>NUCLEOTIDE SEQUENCE [LARGE SCALE GENOMIC DNA]</scope>
    <source>
        <strain evidence="2 3">HR-BB</strain>
    </source>
</reference>